<feature type="transmembrane region" description="Helical" evidence="1">
    <location>
        <begin position="176"/>
        <end position="199"/>
    </location>
</feature>
<gene>
    <name evidence="2" type="ORF">CUD01_06030</name>
</gene>
<feature type="transmembrane region" description="Helical" evidence="1">
    <location>
        <begin position="315"/>
        <end position="336"/>
    </location>
</feature>
<reference evidence="2 3" key="1">
    <citation type="submission" date="2019-06" db="EMBL/GenBank/DDBJ databases">
        <title>Whole genome shotgun sequence of Cellulomonas uda NBRC 3747.</title>
        <authorList>
            <person name="Hosoyama A."/>
            <person name="Uohara A."/>
            <person name="Ohji S."/>
            <person name="Ichikawa N."/>
        </authorList>
    </citation>
    <scope>NUCLEOTIDE SEQUENCE [LARGE SCALE GENOMIC DNA]</scope>
    <source>
        <strain evidence="2 3">NBRC 3747</strain>
    </source>
</reference>
<evidence type="ECO:0000313" key="3">
    <source>
        <dbReference type="Proteomes" id="UP000315842"/>
    </source>
</evidence>
<feature type="transmembrane region" description="Helical" evidence="1">
    <location>
        <begin position="450"/>
        <end position="469"/>
    </location>
</feature>
<keyword evidence="1" id="KW-1133">Transmembrane helix</keyword>
<feature type="transmembrane region" description="Helical" evidence="1">
    <location>
        <begin position="39"/>
        <end position="57"/>
    </location>
</feature>
<dbReference type="RefSeq" id="WP_141318598.1">
    <property type="nucleotide sequence ID" value="NZ_BJLP01000006.1"/>
</dbReference>
<protein>
    <submittedName>
        <fullName evidence="2">ABC transporter permease</fullName>
    </submittedName>
</protein>
<organism evidence="2 3">
    <name type="scientific">Cellulomonas uda</name>
    <dbReference type="NCBI Taxonomy" id="1714"/>
    <lineage>
        <taxon>Bacteria</taxon>
        <taxon>Bacillati</taxon>
        <taxon>Actinomycetota</taxon>
        <taxon>Actinomycetes</taxon>
        <taxon>Micrococcales</taxon>
        <taxon>Cellulomonadaceae</taxon>
        <taxon>Cellulomonas</taxon>
    </lineage>
</organism>
<feature type="transmembrane region" description="Helical" evidence="1">
    <location>
        <begin position="137"/>
        <end position="164"/>
    </location>
</feature>
<feature type="transmembrane region" description="Helical" evidence="1">
    <location>
        <begin position="100"/>
        <end position="117"/>
    </location>
</feature>
<feature type="transmembrane region" description="Helical" evidence="1">
    <location>
        <begin position="211"/>
        <end position="229"/>
    </location>
</feature>
<feature type="transmembrane region" description="Helical" evidence="1">
    <location>
        <begin position="409"/>
        <end position="430"/>
    </location>
</feature>
<sequence>MTTTLARRAPARTTRRGADDLAGLAPMVRLVVRRNRVRLVVWLVVLVALVAYVASYYRELFSTQQALDEFAAVSDTPGIRALTGLSPVANTLGGAVWTKSWMTLALSLALGVVFLVTRNGRADEEAGRTELLRSRALGVHAHAAASWVVLAALCLAVGAGVAAVSVSQGLDPQGAGIAGSLVLGASVTGVGLFGLGVAAVSGQVAATARGANALAACVVLGCYVLRMIGDLGDGTLTWASPIGWAQEAQPFAGNRWWPLVLLVVVSVGLCAVAVAVEGVRDQGTGLLAARPGPASAPARFGSPLGLGLRLQRGPVVGWSLAVVLTALLFGSVVDAMNDLMDDVGGDATAILGGTGVSALLALLVSMIALVTAVFAIQSALTLRADEATGILEPQLAGALSRTRWALERLVIPVVGSAVLLVVGGAILGAVHGSTVDDPAQAAVMAGAALAYWPAVMVLVGLAVALLGWAPRLALPVTWGVLVAMWIATMLGEVLGLPAWLLDALPFAAVPYLPLEELAWTPLVVLTAVAVGLASTGLRRFARRDVEPA</sequence>
<evidence type="ECO:0000313" key="2">
    <source>
        <dbReference type="EMBL" id="GEA80159.1"/>
    </source>
</evidence>
<feature type="transmembrane region" description="Helical" evidence="1">
    <location>
        <begin position="476"/>
        <end position="499"/>
    </location>
</feature>
<comment type="caution">
    <text evidence="2">The sequence shown here is derived from an EMBL/GenBank/DDBJ whole genome shotgun (WGS) entry which is preliminary data.</text>
</comment>
<keyword evidence="1" id="KW-0472">Membrane</keyword>
<dbReference type="Proteomes" id="UP000315842">
    <property type="component" value="Unassembled WGS sequence"/>
</dbReference>
<evidence type="ECO:0000256" key="1">
    <source>
        <dbReference type="SAM" id="Phobius"/>
    </source>
</evidence>
<keyword evidence="3" id="KW-1185">Reference proteome</keyword>
<feature type="transmembrane region" description="Helical" evidence="1">
    <location>
        <begin position="519"/>
        <end position="537"/>
    </location>
</feature>
<accession>A0A4Y3K6N7</accession>
<name>A0A4Y3K6N7_CELUD</name>
<keyword evidence="1" id="KW-0812">Transmembrane</keyword>
<feature type="transmembrane region" description="Helical" evidence="1">
    <location>
        <begin position="356"/>
        <end position="376"/>
    </location>
</feature>
<proteinExistence type="predicted"/>
<dbReference type="EMBL" id="BJLP01000006">
    <property type="protein sequence ID" value="GEA80159.1"/>
    <property type="molecule type" value="Genomic_DNA"/>
</dbReference>
<feature type="transmembrane region" description="Helical" evidence="1">
    <location>
        <begin position="256"/>
        <end position="276"/>
    </location>
</feature>
<dbReference type="AlphaFoldDB" id="A0A4Y3K6N7"/>